<organism evidence="3 4">
    <name type="scientific">Adineta ricciae</name>
    <name type="common">Rotifer</name>
    <dbReference type="NCBI Taxonomy" id="249248"/>
    <lineage>
        <taxon>Eukaryota</taxon>
        <taxon>Metazoa</taxon>
        <taxon>Spiralia</taxon>
        <taxon>Gnathifera</taxon>
        <taxon>Rotifera</taxon>
        <taxon>Eurotatoria</taxon>
        <taxon>Bdelloidea</taxon>
        <taxon>Adinetida</taxon>
        <taxon>Adinetidae</taxon>
        <taxon>Adineta</taxon>
    </lineage>
</organism>
<accession>A0A815GH12</accession>
<feature type="transmembrane region" description="Helical" evidence="2">
    <location>
        <begin position="90"/>
        <end position="112"/>
    </location>
</feature>
<dbReference type="Proteomes" id="UP000663852">
    <property type="component" value="Unassembled WGS sequence"/>
</dbReference>
<sequence length="186" mass="20038">MFYLVDKAQLHSGIKIAFSLVLLVDIQAKRKSAEKKPCSIKSSRHHFQAQLTEESVPLTSSAANTAPNYGKDGGPTNDSLPLKQTNTTNIISIIVVFLVILAMLIVMFILVLKYADKKDITTTTTAIKTTTTMTTTTTTAITTATTTNKVTTTLKSLPPSAGVAGMSHSLWNLMVMCCGIIISMII</sequence>
<keyword evidence="2" id="KW-0812">Transmembrane</keyword>
<keyword evidence="2" id="KW-0472">Membrane</keyword>
<reference evidence="3" key="1">
    <citation type="submission" date="2021-02" db="EMBL/GenBank/DDBJ databases">
        <authorList>
            <person name="Nowell W R."/>
        </authorList>
    </citation>
    <scope>NUCLEOTIDE SEQUENCE</scope>
</reference>
<evidence type="ECO:0000313" key="3">
    <source>
        <dbReference type="EMBL" id="CAF1338480.1"/>
    </source>
</evidence>
<evidence type="ECO:0000256" key="1">
    <source>
        <dbReference type="SAM" id="MobiDB-lite"/>
    </source>
</evidence>
<dbReference type="EMBL" id="CAJNOJ010000251">
    <property type="protein sequence ID" value="CAF1338480.1"/>
    <property type="molecule type" value="Genomic_DNA"/>
</dbReference>
<comment type="caution">
    <text evidence="3">The sequence shown here is derived from an EMBL/GenBank/DDBJ whole genome shotgun (WGS) entry which is preliminary data.</text>
</comment>
<dbReference type="AlphaFoldDB" id="A0A815GH12"/>
<feature type="compositionally biased region" description="Polar residues" evidence="1">
    <location>
        <begin position="54"/>
        <end position="67"/>
    </location>
</feature>
<feature type="region of interest" description="Disordered" evidence="1">
    <location>
        <begin position="54"/>
        <end position="80"/>
    </location>
</feature>
<evidence type="ECO:0000256" key="2">
    <source>
        <dbReference type="SAM" id="Phobius"/>
    </source>
</evidence>
<keyword evidence="2" id="KW-1133">Transmembrane helix</keyword>
<proteinExistence type="predicted"/>
<name>A0A815GH12_ADIRI</name>
<gene>
    <name evidence="3" type="ORF">EDS130_LOCUS32598</name>
</gene>
<protein>
    <submittedName>
        <fullName evidence="3">Uncharacterized protein</fullName>
    </submittedName>
</protein>
<evidence type="ECO:0000313" key="4">
    <source>
        <dbReference type="Proteomes" id="UP000663852"/>
    </source>
</evidence>